<reference evidence="5" key="3">
    <citation type="journal article" date="2013" name="Nucleic Acids Res.">
        <title>The genome of Anopheles darlingi, the main neotropical malaria vector.</title>
        <authorList>
            <person name="Marinotti O."/>
            <person name="Cerqueira G.C."/>
            <person name="de Almeida L.G."/>
            <person name="Ferro M.I."/>
            <person name="Loreto E.L."/>
            <person name="Zaha A."/>
            <person name="Teixeira S.M."/>
            <person name="Wespiser A.R."/>
            <person name="Almeida E Silva A."/>
            <person name="Schlindwein A.D."/>
            <person name="Pacheco A.C."/>
            <person name="Silva A.L."/>
            <person name="Graveley B.R."/>
            <person name="Walenz B.P."/>
            <person name="Lima Bde A."/>
            <person name="Ribeiro C.A."/>
            <person name="Nunes-Silva C.G."/>
            <person name="de Carvalho C.R."/>
            <person name="Soares C.M."/>
            <person name="de Menezes C.B."/>
            <person name="Matiolli C."/>
            <person name="Caffrey D."/>
            <person name="Araujo D.A."/>
            <person name="de Oliveira D.M."/>
            <person name="Golenbock D."/>
            <person name="Grisard E.C."/>
            <person name="Fantinatti-Garboggini F."/>
            <person name="de Carvalho F.M."/>
            <person name="Barcellos F.G."/>
            <person name="Prosdocimi F."/>
            <person name="May G."/>
            <person name="Azevedo Junior G.M."/>
            <person name="Guimaraes G.M."/>
            <person name="Goldman G.H."/>
            <person name="Padilha I.Q."/>
            <person name="Batista Jda S."/>
            <person name="Ferro J.A."/>
            <person name="Ribeiro J.M."/>
            <person name="Fietto J.L."/>
            <person name="Dabbas K.M."/>
            <person name="Cerdeira L."/>
            <person name="Agnez-Lima L.F."/>
            <person name="Brocchi M."/>
            <person name="de Carvalho M.O."/>
            <person name="Teixeira Mde M."/>
            <person name="Diniz Maia Mde M."/>
            <person name="Goldman M.H."/>
            <person name="Cruz Schneider M.P."/>
            <person name="Felipe M.S."/>
            <person name="Hungria M."/>
            <person name="Nicolas M.F."/>
            <person name="Pereira M."/>
            <person name="Montes M.A."/>
            <person name="Cantao M.E."/>
            <person name="Vincentz M."/>
            <person name="Rafael M.S."/>
            <person name="Silverman N."/>
            <person name="Stoco P.H."/>
            <person name="Souza R.C."/>
            <person name="Vicentini R."/>
            <person name="Gazzinelli R.T."/>
            <person name="Neves Rde O."/>
            <person name="Silva R."/>
            <person name="Astolfi-Filho S."/>
            <person name="Maciel T.E."/>
            <person name="Urmenyi T.P."/>
            <person name="Tadei W.P."/>
            <person name="Camargo E.P."/>
            <person name="de Vasconcelos A.T."/>
        </authorList>
    </citation>
    <scope>NUCLEOTIDE SEQUENCE</scope>
</reference>
<dbReference type="GO" id="GO:0005576">
    <property type="term" value="C:extracellular region"/>
    <property type="evidence" value="ECO:0007669"/>
    <property type="project" value="UniProtKB-SubCell"/>
</dbReference>
<dbReference type="InterPro" id="IPR035940">
    <property type="entry name" value="CAP_sf"/>
</dbReference>
<evidence type="ECO:0000256" key="3">
    <source>
        <dbReference type="SAM" id="SignalP"/>
    </source>
</evidence>
<reference evidence="6" key="4">
    <citation type="submission" date="2015-06" db="UniProtKB">
        <authorList>
            <consortium name="EnsemblMetazoa"/>
        </authorList>
    </citation>
    <scope>IDENTIFICATION</scope>
</reference>
<accession>W5JWU6</accession>
<dbReference type="PRINTS" id="PR00838">
    <property type="entry name" value="V5ALLERGEN"/>
</dbReference>
<keyword evidence="7" id="KW-1185">Reference proteome</keyword>
<reference evidence="5 7" key="1">
    <citation type="journal article" date="2010" name="BMC Genomics">
        <title>Combination of measures distinguishes pre-miRNAs from other stem-loops in the genome of the newly sequenced Anopheles darlingi.</title>
        <authorList>
            <person name="Mendes N.D."/>
            <person name="Freitas A.T."/>
            <person name="Vasconcelos A.T."/>
            <person name="Sagot M.F."/>
        </authorList>
    </citation>
    <scope>NUCLEOTIDE SEQUENCE</scope>
</reference>
<feature type="chain" id="PRO_5010156037" evidence="3">
    <location>
        <begin position="19"/>
        <end position="334"/>
    </location>
</feature>
<dbReference type="Proteomes" id="UP000000673">
    <property type="component" value="Unassembled WGS sequence"/>
</dbReference>
<evidence type="ECO:0000256" key="2">
    <source>
        <dbReference type="ARBA" id="ARBA00022525"/>
    </source>
</evidence>
<feature type="domain" description="SCP" evidence="4">
    <location>
        <begin position="127"/>
        <end position="293"/>
    </location>
</feature>
<dbReference type="EMBL" id="ADMH02000116">
    <property type="protein sequence ID" value="ETN67785.1"/>
    <property type="molecule type" value="Genomic_DNA"/>
</dbReference>
<organism evidence="5">
    <name type="scientific">Anopheles darlingi</name>
    <name type="common">Mosquito</name>
    <dbReference type="NCBI Taxonomy" id="43151"/>
    <lineage>
        <taxon>Eukaryota</taxon>
        <taxon>Metazoa</taxon>
        <taxon>Ecdysozoa</taxon>
        <taxon>Arthropoda</taxon>
        <taxon>Hexapoda</taxon>
        <taxon>Insecta</taxon>
        <taxon>Pterygota</taxon>
        <taxon>Neoptera</taxon>
        <taxon>Endopterygota</taxon>
        <taxon>Diptera</taxon>
        <taxon>Nematocera</taxon>
        <taxon>Culicoidea</taxon>
        <taxon>Culicidae</taxon>
        <taxon>Anophelinae</taxon>
        <taxon>Anopheles</taxon>
    </lineage>
</organism>
<evidence type="ECO:0000259" key="4">
    <source>
        <dbReference type="SMART" id="SM00198"/>
    </source>
</evidence>
<dbReference type="eggNOG" id="KOG3017">
    <property type="taxonomic scope" value="Eukaryota"/>
</dbReference>
<gene>
    <name evidence="5" type="ORF">AND_000389</name>
</gene>
<evidence type="ECO:0000256" key="1">
    <source>
        <dbReference type="ARBA" id="ARBA00004613"/>
    </source>
</evidence>
<reference evidence="5" key="2">
    <citation type="submission" date="2010-05" db="EMBL/GenBank/DDBJ databases">
        <authorList>
            <person name="Almeida L.G."/>
            <person name="Nicolas M.F."/>
            <person name="Souza R.C."/>
            <person name="Vasconcelos A.T.R."/>
        </authorList>
    </citation>
    <scope>NUCLEOTIDE SEQUENCE</scope>
</reference>
<dbReference type="Pfam" id="PF00188">
    <property type="entry name" value="CAP"/>
    <property type="match status" value="1"/>
</dbReference>
<evidence type="ECO:0000313" key="6">
    <source>
        <dbReference type="EnsemblMetazoa" id="ADAC000389-PA"/>
    </source>
</evidence>
<keyword evidence="3" id="KW-0732">Signal</keyword>
<dbReference type="VEuPathDB" id="VectorBase:ADAR2_005933"/>
<name>W5JWU6_ANODA</name>
<sequence>MLAVGSLHLWLLLSLAMAADGDGTYGTTTTAPPLTTTERYDVDTDELSTTISNPQPTTEQYADELQEHDHDREWVDKAAYQVYCQPALCLRYTGEGAPVARRHVACAFNGSFSAECPPGRMILRIDAQLRQYIEQLHNEARSRFALGLTAGDTLTFAPAIRMPTLHWDDELANLAEIHVRSCKFEHDECRSTVRFLHAGQNLATGSFYLEQDIFRIVRNLTMLWYAEYVDAVQEVLDHYTREYMATIGHFTQMISDRSASFGCGIVLYPQKLGDFVFKQVLYACNYAITNIVGQPVYRRGTVPASGCVTGPNPAYPGLCSDAENALIRPTPEYE</sequence>
<dbReference type="SUPFAM" id="SSF55797">
    <property type="entry name" value="PR-1-like"/>
    <property type="match status" value="1"/>
</dbReference>
<dbReference type="AlphaFoldDB" id="W5JWU6"/>
<dbReference type="Gene3D" id="3.40.33.10">
    <property type="entry name" value="CAP"/>
    <property type="match status" value="1"/>
</dbReference>
<dbReference type="InterPro" id="IPR014044">
    <property type="entry name" value="CAP_dom"/>
</dbReference>
<dbReference type="EnsemblMetazoa" id="ADAC000389-RA">
    <property type="protein sequence ID" value="ADAC000389-PA"/>
    <property type="gene ID" value="ADAC000389"/>
</dbReference>
<protein>
    <submittedName>
        <fullName evidence="5">Venom allergen</fullName>
    </submittedName>
</protein>
<dbReference type="SMART" id="SM00198">
    <property type="entry name" value="SCP"/>
    <property type="match status" value="1"/>
</dbReference>
<dbReference type="HOGENOM" id="CLU_772110_0_0_1"/>
<evidence type="ECO:0000313" key="7">
    <source>
        <dbReference type="Proteomes" id="UP000000673"/>
    </source>
</evidence>
<dbReference type="PANTHER" id="PTHR10334">
    <property type="entry name" value="CYSTEINE-RICH SECRETORY PROTEIN-RELATED"/>
    <property type="match status" value="1"/>
</dbReference>
<dbReference type="InterPro" id="IPR001283">
    <property type="entry name" value="CRISP-related"/>
</dbReference>
<comment type="subcellular location">
    <subcellularLocation>
        <location evidence="1">Secreted</location>
    </subcellularLocation>
</comment>
<evidence type="ECO:0000313" key="5">
    <source>
        <dbReference type="EMBL" id="ETN67785.1"/>
    </source>
</evidence>
<keyword evidence="2" id="KW-0964">Secreted</keyword>
<dbReference type="OMA" id="CPPGRMI"/>
<dbReference type="InterPro" id="IPR002413">
    <property type="entry name" value="V5_allergen-like"/>
</dbReference>
<dbReference type="VEuPathDB" id="VectorBase:ADAC000389"/>
<proteinExistence type="predicted"/>
<feature type="signal peptide" evidence="3">
    <location>
        <begin position="1"/>
        <end position="18"/>
    </location>
</feature>
<dbReference type="CDD" id="cd05380">
    <property type="entry name" value="CAP_euk"/>
    <property type="match status" value="1"/>
</dbReference>